<keyword evidence="2" id="KW-0378">Hydrolase</keyword>
<feature type="domain" description="Helicase ATP-binding" evidence="5">
    <location>
        <begin position="71"/>
        <end position="225"/>
    </location>
</feature>
<dbReference type="InterPro" id="IPR057342">
    <property type="entry name" value="DEXDc_RapA"/>
</dbReference>
<keyword evidence="4" id="KW-0067">ATP-binding</keyword>
<dbReference type="CDD" id="cd18011">
    <property type="entry name" value="DEXDc_RapA"/>
    <property type="match status" value="1"/>
</dbReference>
<dbReference type="Proteomes" id="UP000298484">
    <property type="component" value="Unassembled WGS sequence"/>
</dbReference>
<dbReference type="AlphaFoldDB" id="A0A4Y9ACS1"/>
<evidence type="ECO:0000259" key="5">
    <source>
        <dbReference type="PROSITE" id="PS51192"/>
    </source>
</evidence>
<accession>A0A4Y9ACS1</accession>
<dbReference type="GO" id="GO:0005524">
    <property type="term" value="F:ATP binding"/>
    <property type="evidence" value="ECO:0007669"/>
    <property type="project" value="UniProtKB-KW"/>
</dbReference>
<keyword evidence="8" id="KW-1185">Reference proteome</keyword>
<dbReference type="Gene3D" id="3.40.50.300">
    <property type="entry name" value="P-loop containing nucleotide triphosphate hydrolases"/>
    <property type="match status" value="1"/>
</dbReference>
<dbReference type="OrthoDB" id="9814088at2"/>
<evidence type="ECO:0000256" key="2">
    <source>
        <dbReference type="ARBA" id="ARBA00022801"/>
    </source>
</evidence>
<dbReference type="InterPro" id="IPR049730">
    <property type="entry name" value="SNF2/RAD54-like_C"/>
</dbReference>
<dbReference type="InterPro" id="IPR014001">
    <property type="entry name" value="Helicase_ATP-bd"/>
</dbReference>
<dbReference type="PROSITE" id="PS51192">
    <property type="entry name" value="HELICASE_ATP_BIND_1"/>
    <property type="match status" value="1"/>
</dbReference>
<evidence type="ECO:0000256" key="4">
    <source>
        <dbReference type="ARBA" id="ARBA00022840"/>
    </source>
</evidence>
<dbReference type="SUPFAM" id="SSF52540">
    <property type="entry name" value="P-loop containing nucleoside triphosphate hydrolases"/>
    <property type="match status" value="2"/>
</dbReference>
<evidence type="ECO:0000313" key="7">
    <source>
        <dbReference type="EMBL" id="TFJ93688.1"/>
    </source>
</evidence>
<comment type="caution">
    <text evidence="7">The sequence shown here is derived from an EMBL/GenBank/DDBJ whole genome shotgun (WGS) entry which is preliminary data.</text>
</comment>
<feature type="domain" description="Helicase C-terminal" evidence="6">
    <location>
        <begin position="354"/>
        <end position="504"/>
    </location>
</feature>
<reference evidence="7 8" key="1">
    <citation type="submission" date="2019-03" db="EMBL/GenBank/DDBJ databases">
        <title>Genome sequence of Lentibacillus salicampi ATCC BAA-719.</title>
        <authorList>
            <person name="Maclea K.S."/>
            <person name="Simoes Junior M."/>
        </authorList>
    </citation>
    <scope>NUCLEOTIDE SEQUENCE [LARGE SCALE GENOMIC DNA]</scope>
    <source>
        <strain evidence="7 8">ATCC BAA-719</strain>
    </source>
</reference>
<protein>
    <submittedName>
        <fullName evidence="7">ATP-dependent helicase</fullName>
    </submittedName>
</protein>
<dbReference type="SMART" id="SM00490">
    <property type="entry name" value="HELICc"/>
    <property type="match status" value="1"/>
</dbReference>
<dbReference type="InterPro" id="IPR000330">
    <property type="entry name" value="SNF2_N"/>
</dbReference>
<proteinExistence type="predicted"/>
<evidence type="ECO:0000259" key="6">
    <source>
        <dbReference type="PROSITE" id="PS51194"/>
    </source>
</evidence>
<sequence>MNQIDIQQDSMFINGFEERLNTEGPFSSWDLFMMNYQAALTTMAPSFNGLKALDYLPQMDFLDHQLSCARQVVEDMNGRAILADEVGLGKTIEAGLILKEYMLRGLVKKALIIVPASLVNQWAQELNEKFYIPAVTFRKSYPWDQYDVIITSMDTAKRSPHREQILEQDYDFLLVDEAHKLKNHKTKNFNFVKSLKKTYCLLLTATPVQNRLVEIFNLVSILKPGHLGDYDSFLEQYGKDRKKLKQDGYLKQLIQKVMIRNTRQNAKFDAIKRNIETIWIDFAEEERAVYSQLENAVDVFPAFSKITLLRELCSSREACYLSLQKMITDEPREKIIKPITEAIEELPQHTKAAKVVDLINQAGGEKVIVFTEYRATQVYLQWYLKENGITSVPYRGGFKKGKKDWMKQLFEHHAQVLIATEAGGEGINLQFCNHLINYDLPWNPMRLEQRIGRIHRYGQANDVHIYNVAIRGTVEEHIMTLLYEKINLFEQVIGHLDSILAELNINDIESEIQTIFSESASTGEAKIKLDNLSSVIQLTHEETQQEEQQYGN</sequence>
<dbReference type="SMART" id="SM00487">
    <property type="entry name" value="DEXDc"/>
    <property type="match status" value="1"/>
</dbReference>
<evidence type="ECO:0000256" key="1">
    <source>
        <dbReference type="ARBA" id="ARBA00022741"/>
    </source>
</evidence>
<dbReference type="Pfam" id="PF00271">
    <property type="entry name" value="Helicase_C"/>
    <property type="match status" value="1"/>
</dbReference>
<dbReference type="InterPro" id="IPR001650">
    <property type="entry name" value="Helicase_C-like"/>
</dbReference>
<evidence type="ECO:0000313" key="8">
    <source>
        <dbReference type="Proteomes" id="UP000298484"/>
    </source>
</evidence>
<dbReference type="InterPro" id="IPR027417">
    <property type="entry name" value="P-loop_NTPase"/>
</dbReference>
<dbReference type="EMBL" id="SRHY01000004">
    <property type="protein sequence ID" value="TFJ93688.1"/>
    <property type="molecule type" value="Genomic_DNA"/>
</dbReference>
<dbReference type="Gene3D" id="3.40.50.10810">
    <property type="entry name" value="Tandem AAA-ATPase domain"/>
    <property type="match status" value="1"/>
</dbReference>
<dbReference type="InterPro" id="IPR038718">
    <property type="entry name" value="SNF2-like_sf"/>
</dbReference>
<dbReference type="Pfam" id="PF00176">
    <property type="entry name" value="SNF2-rel_dom"/>
    <property type="match status" value="1"/>
</dbReference>
<dbReference type="PROSITE" id="PS51194">
    <property type="entry name" value="HELICASE_CTER"/>
    <property type="match status" value="1"/>
</dbReference>
<dbReference type="GO" id="GO:0016787">
    <property type="term" value="F:hydrolase activity"/>
    <property type="evidence" value="ECO:0007669"/>
    <property type="project" value="UniProtKB-KW"/>
</dbReference>
<dbReference type="RefSeq" id="WP_135108944.1">
    <property type="nucleotide sequence ID" value="NZ_SRHY01000004.1"/>
</dbReference>
<dbReference type="GO" id="GO:0004386">
    <property type="term" value="F:helicase activity"/>
    <property type="evidence" value="ECO:0007669"/>
    <property type="project" value="UniProtKB-KW"/>
</dbReference>
<gene>
    <name evidence="7" type="ORF">E4U82_04820</name>
</gene>
<keyword evidence="1" id="KW-0547">Nucleotide-binding</keyword>
<organism evidence="7 8">
    <name type="scientific">Lentibacillus salicampi</name>
    <dbReference type="NCBI Taxonomy" id="175306"/>
    <lineage>
        <taxon>Bacteria</taxon>
        <taxon>Bacillati</taxon>
        <taxon>Bacillota</taxon>
        <taxon>Bacilli</taxon>
        <taxon>Bacillales</taxon>
        <taxon>Bacillaceae</taxon>
        <taxon>Lentibacillus</taxon>
    </lineage>
</organism>
<dbReference type="CDD" id="cd18793">
    <property type="entry name" value="SF2_C_SNF"/>
    <property type="match status" value="1"/>
</dbReference>
<keyword evidence="3 7" id="KW-0347">Helicase</keyword>
<evidence type="ECO:0000256" key="3">
    <source>
        <dbReference type="ARBA" id="ARBA00022806"/>
    </source>
</evidence>
<name>A0A4Y9ACS1_9BACI</name>
<dbReference type="PANTHER" id="PTHR10799">
    <property type="entry name" value="SNF2/RAD54 HELICASE FAMILY"/>
    <property type="match status" value="1"/>
</dbReference>